<gene>
    <name evidence="2" type="ORF">L2725_01260</name>
</gene>
<comment type="caution">
    <text evidence="2">The sequence shown here is derived from an EMBL/GenBank/DDBJ whole genome shotgun (WGS) entry which is preliminary data.</text>
</comment>
<keyword evidence="3" id="KW-1185">Reference proteome</keyword>
<dbReference type="RefSeq" id="WP_115137333.1">
    <property type="nucleotide sequence ID" value="NZ_JAKIKT010000001.1"/>
</dbReference>
<protein>
    <submittedName>
        <fullName evidence="2">Superinfection exclusion B family protein</fullName>
    </submittedName>
</protein>
<evidence type="ECO:0000313" key="3">
    <source>
        <dbReference type="Proteomes" id="UP001202831"/>
    </source>
</evidence>
<proteinExistence type="predicted"/>
<evidence type="ECO:0000256" key="1">
    <source>
        <dbReference type="SAM" id="Phobius"/>
    </source>
</evidence>
<reference evidence="2 3" key="1">
    <citation type="submission" date="2022-01" db="EMBL/GenBank/DDBJ databases">
        <title>Whole genome-based taxonomy of the Shewanellaceae.</title>
        <authorList>
            <person name="Martin-Rodriguez A.J."/>
        </authorList>
    </citation>
    <scope>NUCLEOTIDE SEQUENCE [LARGE SCALE GENOMIC DNA]</scope>
    <source>
        <strain evidence="2 3">DSM 21332</strain>
    </source>
</reference>
<dbReference type="InterPro" id="IPR025982">
    <property type="entry name" value="SieB"/>
</dbReference>
<dbReference type="Proteomes" id="UP001202831">
    <property type="component" value="Unassembled WGS sequence"/>
</dbReference>
<dbReference type="Pfam" id="PF14163">
    <property type="entry name" value="SieB"/>
    <property type="match status" value="1"/>
</dbReference>
<dbReference type="EMBL" id="JAKIKT010000001">
    <property type="protein sequence ID" value="MCL2912422.1"/>
    <property type="molecule type" value="Genomic_DNA"/>
</dbReference>
<keyword evidence="1" id="KW-1133">Transmembrane helix</keyword>
<name>A0ABT0N1W1_9GAMM</name>
<feature type="transmembrane region" description="Helical" evidence="1">
    <location>
        <begin position="56"/>
        <end position="76"/>
    </location>
</feature>
<keyword evidence="1" id="KW-0472">Membrane</keyword>
<evidence type="ECO:0000313" key="2">
    <source>
        <dbReference type="EMBL" id="MCL2912422.1"/>
    </source>
</evidence>
<sequence>MLKTNFSELPVFSGRKLMFNSMLWLVICCATLLFLPESVLQGLGLYALVSANNHFIGLGMIIGIAYFIARLMGVFLDEGIRYLSDKRLIENIEHKVSLLDLSERALLREFFLQGATILTLPQNETPVKSLLNAGILECLGNEKHYAIHGPTAEYKISMKARSYLNRQILRLPSGQPTQEEMQALIKTRPTFINHIAQPRKHAA</sequence>
<organism evidence="2 3">
    <name type="scientific">Shewanella corallii</name>
    <dbReference type="NCBI Taxonomy" id="560080"/>
    <lineage>
        <taxon>Bacteria</taxon>
        <taxon>Pseudomonadati</taxon>
        <taxon>Pseudomonadota</taxon>
        <taxon>Gammaproteobacteria</taxon>
        <taxon>Alteromonadales</taxon>
        <taxon>Shewanellaceae</taxon>
        <taxon>Shewanella</taxon>
    </lineage>
</organism>
<accession>A0ABT0N1W1</accession>
<keyword evidence="1" id="KW-0812">Transmembrane</keyword>